<protein>
    <submittedName>
        <fullName evidence="1">Uncharacterized protein</fullName>
    </submittedName>
</protein>
<dbReference type="EMBL" id="HBGA01019496">
    <property type="protein sequence ID" value="CAD8996530.1"/>
    <property type="molecule type" value="Transcribed_RNA"/>
</dbReference>
<dbReference type="AlphaFoldDB" id="A0A7S1N4Y6"/>
<gene>
    <name evidence="1" type="ORF">EGYM00392_LOCUS7592</name>
</gene>
<name>A0A7S1N4Y6_9EUGL</name>
<proteinExistence type="predicted"/>
<organism evidence="1">
    <name type="scientific">Eutreptiella gymnastica</name>
    <dbReference type="NCBI Taxonomy" id="73025"/>
    <lineage>
        <taxon>Eukaryota</taxon>
        <taxon>Discoba</taxon>
        <taxon>Euglenozoa</taxon>
        <taxon>Euglenida</taxon>
        <taxon>Spirocuta</taxon>
        <taxon>Euglenophyceae</taxon>
        <taxon>Eutreptiales</taxon>
        <taxon>Eutreptiaceae</taxon>
        <taxon>Eutreptiella</taxon>
    </lineage>
</organism>
<accession>A0A7S1N4Y6</accession>
<reference evidence="1" key="1">
    <citation type="submission" date="2021-01" db="EMBL/GenBank/DDBJ databases">
        <authorList>
            <person name="Corre E."/>
            <person name="Pelletier E."/>
            <person name="Niang G."/>
            <person name="Scheremetjew M."/>
            <person name="Finn R."/>
            <person name="Kale V."/>
            <person name="Holt S."/>
            <person name="Cochrane G."/>
            <person name="Meng A."/>
            <person name="Brown T."/>
            <person name="Cohen L."/>
        </authorList>
    </citation>
    <scope>NUCLEOTIDE SEQUENCE</scope>
    <source>
        <strain evidence="1">NIES-381</strain>
    </source>
</reference>
<evidence type="ECO:0000313" key="1">
    <source>
        <dbReference type="EMBL" id="CAD8996530.1"/>
    </source>
</evidence>
<sequence length="138" mass="15897">MACIPTMQELPGRWSSSGVQWSDQCVLCKQKGKPIVDTRTHAWLCPETRSYVVDLLQGLERWLHLHWYKHCQQVLDVQKEVWSTVHVLIWSMAAATDAVKSEKMPVSDQDAVGVRFTRQAVEASIQLHEYRARHGRKS</sequence>